<proteinExistence type="predicted"/>
<reference evidence="1 2" key="1">
    <citation type="submission" date="2018-08" db="EMBL/GenBank/DDBJ databases">
        <title>Genomic investigation of the strawberry pathogen Phytophthora fragariae indicates pathogenicity is determined by transcriptional variation in three key races.</title>
        <authorList>
            <person name="Adams T.M."/>
            <person name="Armitage A.D."/>
            <person name="Sobczyk M.K."/>
            <person name="Bates H.J."/>
            <person name="Dunwell J.M."/>
            <person name="Nellist C.F."/>
            <person name="Harrison R.J."/>
        </authorList>
    </citation>
    <scope>NUCLEOTIDE SEQUENCE [LARGE SCALE GENOMIC DNA]</scope>
    <source>
        <strain evidence="1 2">BC-1</strain>
    </source>
</reference>
<organism evidence="1 2">
    <name type="scientific">Phytophthora fragariae</name>
    <dbReference type="NCBI Taxonomy" id="53985"/>
    <lineage>
        <taxon>Eukaryota</taxon>
        <taxon>Sar</taxon>
        <taxon>Stramenopiles</taxon>
        <taxon>Oomycota</taxon>
        <taxon>Peronosporomycetes</taxon>
        <taxon>Peronosporales</taxon>
        <taxon>Peronosporaceae</taxon>
        <taxon>Phytophthora</taxon>
    </lineage>
</organism>
<comment type="caution">
    <text evidence="1">The sequence shown here is derived from an EMBL/GenBank/DDBJ whole genome shotgun (WGS) entry which is preliminary data.</text>
</comment>
<dbReference type="AlphaFoldDB" id="A0A6A3X7T0"/>
<name>A0A6A3X7T0_9STRA</name>
<evidence type="ECO:0000313" key="2">
    <source>
        <dbReference type="Proteomes" id="UP000440367"/>
    </source>
</evidence>
<dbReference type="EMBL" id="QXGD01001913">
    <property type="protein sequence ID" value="KAE9196795.1"/>
    <property type="molecule type" value="Genomic_DNA"/>
</dbReference>
<protein>
    <submittedName>
        <fullName evidence="1">Uncharacterized protein</fullName>
    </submittedName>
</protein>
<evidence type="ECO:0000313" key="1">
    <source>
        <dbReference type="EMBL" id="KAE9196795.1"/>
    </source>
</evidence>
<dbReference type="Proteomes" id="UP000440367">
    <property type="component" value="Unassembled WGS sequence"/>
</dbReference>
<sequence>MQRTRGNEELCDSQIKVAKSLESILLKRAQQQVAECSASIQRSVDIAFDTAGRSNARREATWNYFKGSKKHRGTLYAKQAQSLDTPYTIIEHFSKELVAGYSSTDMTIFYTADSLHRVPKQLGEAVVAETQHTARRGAEDTTHPAAVDLLLAERLRGAVRRHLLFIPAHHQRWLERQQQERLDVRDDPVSELVGEVFHYVGDFEVGRADLSPQSEVQALRAQFFRMRSEGKKTTFPVLDLRSDRARSGAINFATTKLIGFNLTEDGGKHYTRFRSRYFGTHVGKGIRMSNPVLTADYMSHFLRVCGGKYNLAFSM</sequence>
<accession>A0A6A3X7T0</accession>
<gene>
    <name evidence="1" type="ORF">PF002_g22950</name>
</gene>